<dbReference type="GO" id="GO:0005525">
    <property type="term" value="F:GTP binding"/>
    <property type="evidence" value="ECO:0007669"/>
    <property type="project" value="InterPro"/>
</dbReference>
<dbReference type="RefSeq" id="WP_337334689.1">
    <property type="nucleotide sequence ID" value="NZ_JBBDHC010000005.1"/>
</dbReference>
<protein>
    <submittedName>
        <fullName evidence="3">GTPase</fullName>
    </submittedName>
</protein>
<evidence type="ECO:0000313" key="4">
    <source>
        <dbReference type="Proteomes" id="UP001364472"/>
    </source>
</evidence>
<keyword evidence="1" id="KW-1133">Transmembrane helix</keyword>
<dbReference type="InterPro" id="IPR027417">
    <property type="entry name" value="P-loop_NTPase"/>
</dbReference>
<dbReference type="GO" id="GO:0030488">
    <property type="term" value="P:tRNA methylation"/>
    <property type="evidence" value="ECO:0007669"/>
    <property type="project" value="TreeGrafter"/>
</dbReference>
<dbReference type="EMBL" id="JBBDHC010000005">
    <property type="protein sequence ID" value="MEJ1248969.1"/>
    <property type="molecule type" value="Genomic_DNA"/>
</dbReference>
<dbReference type="GO" id="GO:0002098">
    <property type="term" value="P:tRNA wobble uridine modification"/>
    <property type="evidence" value="ECO:0007669"/>
    <property type="project" value="TreeGrafter"/>
</dbReference>
<dbReference type="SUPFAM" id="SSF52540">
    <property type="entry name" value="P-loop containing nucleoside triphosphate hydrolases"/>
    <property type="match status" value="1"/>
</dbReference>
<organism evidence="3 4">
    <name type="scientific">Denitratimonas tolerans</name>
    <dbReference type="NCBI Taxonomy" id="1338420"/>
    <lineage>
        <taxon>Bacteria</taxon>
        <taxon>Pseudomonadati</taxon>
        <taxon>Pseudomonadota</taxon>
        <taxon>Gammaproteobacteria</taxon>
        <taxon>Lysobacterales</taxon>
        <taxon>Lysobacteraceae</taxon>
        <taxon>Denitratimonas</taxon>
    </lineage>
</organism>
<dbReference type="Pfam" id="PF01926">
    <property type="entry name" value="MMR_HSR1"/>
    <property type="match status" value="1"/>
</dbReference>
<dbReference type="InterPro" id="IPR006073">
    <property type="entry name" value="GTP-bd"/>
</dbReference>
<evidence type="ECO:0000256" key="1">
    <source>
        <dbReference type="SAM" id="Phobius"/>
    </source>
</evidence>
<feature type="domain" description="G" evidence="2">
    <location>
        <begin position="124"/>
        <end position="234"/>
    </location>
</feature>
<keyword evidence="4" id="KW-1185">Reference proteome</keyword>
<dbReference type="AlphaFoldDB" id="A0AAW9R325"/>
<sequence>MKRPSQPLRLLLAAALMLGVAMLTLTLLRATDAALSVWDRLQAWPEWVRIGFAALMAALVILALWGVWRLLRPRAARTPRAAAIDRSTLEARIERIGASVPEGFEARGELGELDRRRAEGAVQACLFGQISTGKSSLLKALAPDAAPEIGAVGGSTRRISHHRGLLPDGRTLEIADVPGSFEAGDSEHIALARAEAARSHALIYVVDADLSRSQRQELAALAQFGRPLVLVLNKADRYTPAELKALTGRLAEEVRELGAEVVSASAGHFEDVVREHHDGRHEILRRERPAQVDALQRALARIARAGTQALEPGREAALFAHIDERLAEGERREQQERSDKAIERYTRRAVIGALAAVAPGTDLVIQGALATALTRELCQIHGLRARDVDVDDLLSRAGGLLRTGSSITLAVVGNALKAFPGFGTLGGGLVHAVAYGLIFDSLGHALADTLANARELDRDATLTAFRQRLAAPSAERLLALARMALQERDAPEPAAGTDRP</sequence>
<accession>A0AAW9R325</accession>
<dbReference type="Proteomes" id="UP001364472">
    <property type="component" value="Unassembled WGS sequence"/>
</dbReference>
<comment type="caution">
    <text evidence="3">The sequence shown here is derived from an EMBL/GenBank/DDBJ whole genome shotgun (WGS) entry which is preliminary data.</text>
</comment>
<dbReference type="GO" id="GO:0005829">
    <property type="term" value="C:cytosol"/>
    <property type="evidence" value="ECO:0007669"/>
    <property type="project" value="TreeGrafter"/>
</dbReference>
<dbReference type="PANTHER" id="PTHR42714">
    <property type="entry name" value="TRNA MODIFICATION GTPASE GTPBP3"/>
    <property type="match status" value="1"/>
</dbReference>
<evidence type="ECO:0000313" key="3">
    <source>
        <dbReference type="EMBL" id="MEJ1248969.1"/>
    </source>
</evidence>
<gene>
    <name evidence="3" type="ORF">WB794_04675</name>
</gene>
<proteinExistence type="predicted"/>
<dbReference type="Gene3D" id="3.40.50.300">
    <property type="entry name" value="P-loop containing nucleotide triphosphate hydrolases"/>
    <property type="match status" value="1"/>
</dbReference>
<evidence type="ECO:0000259" key="2">
    <source>
        <dbReference type="Pfam" id="PF01926"/>
    </source>
</evidence>
<keyword evidence="1" id="KW-0472">Membrane</keyword>
<name>A0AAW9R325_9GAMM</name>
<reference evidence="3 4" key="1">
    <citation type="journal article" date="2016" name="Antonie Van Leeuwenhoek">
        <title>Denitratimonas tolerans gen. nov., sp. nov., a denitrifying bacterium isolated from a bioreactor for tannery wastewater treatment.</title>
        <authorList>
            <person name="Han S.I."/>
            <person name="Kim J.O."/>
            <person name="Lee Y.R."/>
            <person name="Ekpeghere K.I."/>
            <person name="Koh S.C."/>
            <person name="Whang K.S."/>
        </authorList>
    </citation>
    <scope>NUCLEOTIDE SEQUENCE [LARGE SCALE GENOMIC DNA]</scope>
    <source>
        <strain evidence="3 4">KACC 17565</strain>
    </source>
</reference>
<feature type="transmembrane region" description="Helical" evidence="1">
    <location>
        <begin position="49"/>
        <end position="71"/>
    </location>
</feature>
<keyword evidence="1" id="KW-0812">Transmembrane</keyword>
<dbReference type="PANTHER" id="PTHR42714:SF2">
    <property type="entry name" value="TRNA MODIFICATION GTPASE GTPBP3, MITOCHONDRIAL"/>
    <property type="match status" value="1"/>
</dbReference>